<keyword evidence="1" id="KW-1133">Transmembrane helix</keyword>
<protein>
    <submittedName>
        <fullName evidence="2">Uncharacterized protein</fullName>
    </submittedName>
</protein>
<keyword evidence="1" id="KW-0472">Membrane</keyword>
<organism evidence="2 3">
    <name type="scientific">Sphaerobolus stellatus (strain SS14)</name>
    <dbReference type="NCBI Taxonomy" id="990650"/>
    <lineage>
        <taxon>Eukaryota</taxon>
        <taxon>Fungi</taxon>
        <taxon>Dikarya</taxon>
        <taxon>Basidiomycota</taxon>
        <taxon>Agaricomycotina</taxon>
        <taxon>Agaricomycetes</taxon>
        <taxon>Phallomycetidae</taxon>
        <taxon>Geastrales</taxon>
        <taxon>Sphaerobolaceae</taxon>
        <taxon>Sphaerobolus</taxon>
    </lineage>
</organism>
<evidence type="ECO:0000313" key="2">
    <source>
        <dbReference type="EMBL" id="KIJ29404.1"/>
    </source>
</evidence>
<proteinExistence type="predicted"/>
<sequence>MPDSFPVTLRRYGSDFSRAGEHRQLLWTGVDRLRQAYRIRTKQFNLRNLTSLITPPGDWQTGHPQRFAPAYGSPEKFLPENFRRTGQAWEGENSGDDQFALFDLIRSIVPNGELGGDTIVACLYSLENAHRKINHNNNNSDSPSANEEKGSVLLLVGLTEFVPSVIVCFLLVVDERLQPWRG</sequence>
<dbReference type="AlphaFoldDB" id="A0A0C9U5A7"/>
<keyword evidence="1" id="KW-0812">Transmembrane</keyword>
<name>A0A0C9U5A7_SPHS4</name>
<accession>A0A0C9U5A7</accession>
<keyword evidence="3" id="KW-1185">Reference proteome</keyword>
<dbReference type="EMBL" id="KN837284">
    <property type="protein sequence ID" value="KIJ29404.1"/>
    <property type="molecule type" value="Genomic_DNA"/>
</dbReference>
<gene>
    <name evidence="2" type="ORF">M422DRAFT_269244</name>
</gene>
<feature type="transmembrane region" description="Helical" evidence="1">
    <location>
        <begin position="152"/>
        <end position="173"/>
    </location>
</feature>
<evidence type="ECO:0000256" key="1">
    <source>
        <dbReference type="SAM" id="Phobius"/>
    </source>
</evidence>
<dbReference type="HOGENOM" id="CLU_1482894_0_0_1"/>
<dbReference type="Proteomes" id="UP000054279">
    <property type="component" value="Unassembled WGS sequence"/>
</dbReference>
<reference evidence="2 3" key="1">
    <citation type="submission" date="2014-06" db="EMBL/GenBank/DDBJ databases">
        <title>Evolutionary Origins and Diversification of the Mycorrhizal Mutualists.</title>
        <authorList>
            <consortium name="DOE Joint Genome Institute"/>
            <consortium name="Mycorrhizal Genomics Consortium"/>
            <person name="Kohler A."/>
            <person name="Kuo A."/>
            <person name="Nagy L.G."/>
            <person name="Floudas D."/>
            <person name="Copeland A."/>
            <person name="Barry K.W."/>
            <person name="Cichocki N."/>
            <person name="Veneault-Fourrey C."/>
            <person name="LaButti K."/>
            <person name="Lindquist E.A."/>
            <person name="Lipzen A."/>
            <person name="Lundell T."/>
            <person name="Morin E."/>
            <person name="Murat C."/>
            <person name="Riley R."/>
            <person name="Ohm R."/>
            <person name="Sun H."/>
            <person name="Tunlid A."/>
            <person name="Henrissat B."/>
            <person name="Grigoriev I.V."/>
            <person name="Hibbett D.S."/>
            <person name="Martin F."/>
        </authorList>
    </citation>
    <scope>NUCLEOTIDE SEQUENCE [LARGE SCALE GENOMIC DNA]</scope>
    <source>
        <strain evidence="2 3">SS14</strain>
    </source>
</reference>
<evidence type="ECO:0000313" key="3">
    <source>
        <dbReference type="Proteomes" id="UP000054279"/>
    </source>
</evidence>